<gene>
    <name evidence="1" type="ORF">PACLA_8A021548</name>
</gene>
<dbReference type="OrthoDB" id="5987559at2759"/>
<evidence type="ECO:0000313" key="2">
    <source>
        <dbReference type="Proteomes" id="UP001152795"/>
    </source>
</evidence>
<dbReference type="PROSITE" id="PS50878">
    <property type="entry name" value="RT_POL"/>
    <property type="match status" value="1"/>
</dbReference>
<dbReference type="Proteomes" id="UP001152795">
    <property type="component" value="Unassembled WGS sequence"/>
</dbReference>
<dbReference type="EMBL" id="CACRXK020000134">
    <property type="protein sequence ID" value="CAB3978700.1"/>
    <property type="molecule type" value="Genomic_DNA"/>
</dbReference>
<dbReference type="InterPro" id="IPR043502">
    <property type="entry name" value="DNA/RNA_pol_sf"/>
</dbReference>
<dbReference type="SUPFAM" id="SSF56672">
    <property type="entry name" value="DNA/RNA polymerases"/>
    <property type="match status" value="1"/>
</dbReference>
<accession>A0A7D9D761</accession>
<dbReference type="AlphaFoldDB" id="A0A7D9D761"/>
<keyword evidence="2" id="KW-1185">Reference proteome</keyword>
<dbReference type="PANTHER" id="PTHR33332">
    <property type="entry name" value="REVERSE TRANSCRIPTASE DOMAIN-CONTAINING PROTEIN"/>
    <property type="match status" value="1"/>
</dbReference>
<sequence>MIGIRRSVNLHFLTDIKYYTGVPQGSSLGPLLFILFINDIPLVNKECNSYIYVDDTTLVKSGTSINTVRSHLQTGADNLSNWASENRMAIHPNKTKVMLIGSRQKLSTINEPLNVSICGTTISQTTCEKLLGVHMDDSLTWNTHISHVIKKYNNKLELVKRAKPYLTPKLLLLLYNSIAKPTLEYCCSVWGNCSTDALGRVTSAQKRAARILLNADYTIPSITLFKEINLIPIHDTIRHRILLQTFKCIHDISPPCLSTLMEKPTHHHSTRAIANNNVHIPKARSNAGKRRFSFIASTLWNNFPNEAKKIISQPSFNTYCKSYFSQKLVSSTKLNSIRLY</sequence>
<dbReference type="InterPro" id="IPR000477">
    <property type="entry name" value="RT_dom"/>
</dbReference>
<organism evidence="1 2">
    <name type="scientific">Paramuricea clavata</name>
    <name type="common">Red gorgonian</name>
    <name type="synonym">Violescent sea-whip</name>
    <dbReference type="NCBI Taxonomy" id="317549"/>
    <lineage>
        <taxon>Eukaryota</taxon>
        <taxon>Metazoa</taxon>
        <taxon>Cnidaria</taxon>
        <taxon>Anthozoa</taxon>
        <taxon>Octocorallia</taxon>
        <taxon>Malacalcyonacea</taxon>
        <taxon>Plexauridae</taxon>
        <taxon>Paramuricea</taxon>
    </lineage>
</organism>
<name>A0A7D9D761_PARCT</name>
<evidence type="ECO:0000313" key="1">
    <source>
        <dbReference type="EMBL" id="CAB3978700.1"/>
    </source>
</evidence>
<reference evidence="1" key="1">
    <citation type="submission" date="2020-04" db="EMBL/GenBank/DDBJ databases">
        <authorList>
            <person name="Alioto T."/>
            <person name="Alioto T."/>
            <person name="Gomez Garrido J."/>
        </authorList>
    </citation>
    <scope>NUCLEOTIDE SEQUENCE</scope>
    <source>
        <strain evidence="1">A484AB</strain>
    </source>
</reference>
<dbReference type="Pfam" id="PF00078">
    <property type="entry name" value="RVT_1"/>
    <property type="match status" value="1"/>
</dbReference>
<protein>
    <submittedName>
        <fullName evidence="1">Uncharacterized protein</fullName>
    </submittedName>
</protein>
<proteinExistence type="predicted"/>
<comment type="caution">
    <text evidence="1">The sequence shown here is derived from an EMBL/GenBank/DDBJ whole genome shotgun (WGS) entry which is preliminary data.</text>
</comment>